<feature type="domain" description="IRF tryptophan pentad repeat" evidence="7">
    <location>
        <begin position="4"/>
        <end position="111"/>
    </location>
</feature>
<dbReference type="PROSITE" id="PS51507">
    <property type="entry name" value="IRF_2"/>
    <property type="match status" value="1"/>
</dbReference>
<dbReference type="InterPro" id="IPR001346">
    <property type="entry name" value="Interferon_reg_fact_DNA-bd_dom"/>
</dbReference>
<name>A0AA85JTX0_TRIRE</name>
<keyword evidence="4" id="KW-0010">Activator</keyword>
<dbReference type="CDD" id="cd00103">
    <property type="entry name" value="IRF"/>
    <property type="match status" value="1"/>
</dbReference>
<comment type="subcellular location">
    <subcellularLocation>
        <location evidence="1">Nucleus</location>
    </subcellularLocation>
</comment>
<evidence type="ECO:0000259" key="7">
    <source>
        <dbReference type="PROSITE" id="PS51507"/>
    </source>
</evidence>
<sequence length="639" mass="72971">MDVRVRLRPWLESRLNDGWIDGLKWVDREKGIFRIPWKHHSKHTWTEGDAAIFKDWAVVTGRFREGVDTPDWPMWKTRLRCALNKAPDIQEVKQRHNLHCEEPFKVYRFVSKTESLWRLNAIRNASLIFDGIPPVYALTSNIPNTNTSRVNPTFSHSRRPTVAVQKLHRMGHGSRQFASVRRNDGVHMKQIQSNQYGSAYILQGQQPNPYRIHRNSVNMVSNQNLGCVSETVNVDGQFKMHPLSISDCQMINSNTASDDLSLLTYFVPGVVSLDQSLELIPEPEYHHLGIRIQHLNVRVRDTIVTNPNGCCVYYERFDEITSPNAPEPVEVLIPHQVSVANKHYVDLLLDNMVKGIILTVVRGSIYVERVCKCAVFVYIPTVSGQHVLLKKLGRRLREKVFDYDQFLFQLESYHQNQQPRPHFEIVLAFGQQLKPGISTDSLLVWSRVASCRAWFHLHKSDSMTAQSYDEYSNNVHLNNPMPSMYYQTADSLEQSDYKFLNHFNENQNPNEYNGYSKIHTVAKSDRTDPVHEHVPTINFADTTLVTDGIVTEQIIEEGVEVPLDDTDDLTYDTSGSVLQENLIVCDPSQDVSSVPVCAPSSSVPQDVFLSSVDTIDLKSHLLSGVNDTITNNFTSPFKE</sequence>
<dbReference type="SMART" id="SM00348">
    <property type="entry name" value="IRF"/>
    <property type="match status" value="1"/>
</dbReference>
<dbReference type="PANTHER" id="PTHR11949">
    <property type="entry name" value="INTERFERON REGULATORY FACTOR"/>
    <property type="match status" value="1"/>
</dbReference>
<dbReference type="InterPro" id="IPR019471">
    <property type="entry name" value="Interferon_reg_factor-3"/>
</dbReference>
<keyword evidence="2" id="KW-0805">Transcription regulation</keyword>
<dbReference type="PROSITE" id="PS00601">
    <property type="entry name" value="IRF_1"/>
    <property type="match status" value="1"/>
</dbReference>
<evidence type="ECO:0000256" key="2">
    <source>
        <dbReference type="ARBA" id="ARBA00023015"/>
    </source>
</evidence>
<dbReference type="GO" id="GO:0005634">
    <property type="term" value="C:nucleus"/>
    <property type="evidence" value="ECO:0007669"/>
    <property type="project" value="UniProtKB-SubCell"/>
</dbReference>
<evidence type="ECO:0000256" key="3">
    <source>
        <dbReference type="ARBA" id="ARBA00023125"/>
    </source>
</evidence>
<dbReference type="GO" id="GO:0045944">
    <property type="term" value="P:positive regulation of transcription by RNA polymerase II"/>
    <property type="evidence" value="ECO:0007669"/>
    <property type="project" value="UniProtKB-ARBA"/>
</dbReference>
<proteinExistence type="predicted"/>
<dbReference type="Pfam" id="PF10401">
    <property type="entry name" value="IRF-3"/>
    <property type="match status" value="1"/>
</dbReference>
<dbReference type="InterPro" id="IPR008984">
    <property type="entry name" value="SMAD_FHA_dom_sf"/>
</dbReference>
<dbReference type="Pfam" id="PF00605">
    <property type="entry name" value="IRF"/>
    <property type="match status" value="1"/>
</dbReference>
<dbReference type="PANTHER" id="PTHR11949:SF53">
    <property type="entry name" value="IRF TRYPTOPHAN PENTAD REPEAT DOMAIN-CONTAINING PROTEIN"/>
    <property type="match status" value="1"/>
</dbReference>
<dbReference type="InterPro" id="IPR017855">
    <property type="entry name" value="SMAD-like_dom_sf"/>
</dbReference>
<dbReference type="GO" id="GO:0000978">
    <property type="term" value="F:RNA polymerase II cis-regulatory region sequence-specific DNA binding"/>
    <property type="evidence" value="ECO:0007669"/>
    <property type="project" value="TreeGrafter"/>
</dbReference>
<dbReference type="GO" id="GO:0000981">
    <property type="term" value="F:DNA-binding transcription factor activity, RNA polymerase II-specific"/>
    <property type="evidence" value="ECO:0007669"/>
    <property type="project" value="TreeGrafter"/>
</dbReference>
<dbReference type="WBParaSite" id="TREG1_52470.1">
    <property type="protein sequence ID" value="TREG1_52470.1"/>
    <property type="gene ID" value="TREG1_52470"/>
</dbReference>
<dbReference type="AlphaFoldDB" id="A0AA85JTX0"/>
<dbReference type="Proteomes" id="UP000050795">
    <property type="component" value="Unassembled WGS sequence"/>
</dbReference>
<reference evidence="8" key="1">
    <citation type="submission" date="2022-06" db="EMBL/GenBank/DDBJ databases">
        <authorList>
            <person name="Berger JAMES D."/>
            <person name="Berger JAMES D."/>
        </authorList>
    </citation>
    <scope>NUCLEOTIDE SEQUENCE [LARGE SCALE GENOMIC DNA]</scope>
</reference>
<evidence type="ECO:0000256" key="6">
    <source>
        <dbReference type="ARBA" id="ARBA00023242"/>
    </source>
</evidence>
<dbReference type="SMART" id="SM01243">
    <property type="entry name" value="IRF-3"/>
    <property type="match status" value="1"/>
</dbReference>
<dbReference type="SUPFAM" id="SSF49879">
    <property type="entry name" value="SMAD/FHA domain"/>
    <property type="match status" value="1"/>
</dbReference>
<keyword evidence="6" id="KW-0539">Nucleus</keyword>
<dbReference type="Gene3D" id="1.10.10.10">
    <property type="entry name" value="Winged helix-like DNA-binding domain superfamily/Winged helix DNA-binding domain"/>
    <property type="match status" value="1"/>
</dbReference>
<dbReference type="Gene3D" id="2.60.200.10">
    <property type="match status" value="1"/>
</dbReference>
<evidence type="ECO:0000256" key="1">
    <source>
        <dbReference type="ARBA" id="ARBA00004123"/>
    </source>
</evidence>
<evidence type="ECO:0000256" key="5">
    <source>
        <dbReference type="ARBA" id="ARBA00023163"/>
    </source>
</evidence>
<reference evidence="9" key="2">
    <citation type="submission" date="2023-11" db="UniProtKB">
        <authorList>
            <consortium name="WormBaseParasite"/>
        </authorList>
    </citation>
    <scope>IDENTIFICATION</scope>
</reference>
<keyword evidence="8" id="KW-1185">Reference proteome</keyword>
<protein>
    <recommendedName>
        <fullName evidence="7">IRF tryptophan pentad repeat domain-containing protein</fullName>
    </recommendedName>
</protein>
<dbReference type="PRINTS" id="PR00267">
    <property type="entry name" value="INTFRNREGFCT"/>
</dbReference>
<dbReference type="GO" id="GO:0002376">
    <property type="term" value="P:immune system process"/>
    <property type="evidence" value="ECO:0007669"/>
    <property type="project" value="TreeGrafter"/>
</dbReference>
<accession>A0AA85JTX0</accession>
<dbReference type="InterPro" id="IPR036390">
    <property type="entry name" value="WH_DNA-bd_sf"/>
</dbReference>
<evidence type="ECO:0000313" key="8">
    <source>
        <dbReference type="Proteomes" id="UP000050795"/>
    </source>
</evidence>
<organism evidence="8 9">
    <name type="scientific">Trichobilharzia regenti</name>
    <name type="common">Nasal bird schistosome</name>
    <dbReference type="NCBI Taxonomy" id="157069"/>
    <lineage>
        <taxon>Eukaryota</taxon>
        <taxon>Metazoa</taxon>
        <taxon>Spiralia</taxon>
        <taxon>Lophotrochozoa</taxon>
        <taxon>Platyhelminthes</taxon>
        <taxon>Trematoda</taxon>
        <taxon>Digenea</taxon>
        <taxon>Strigeidida</taxon>
        <taxon>Schistosomatoidea</taxon>
        <taxon>Schistosomatidae</taxon>
        <taxon>Trichobilharzia</taxon>
    </lineage>
</organism>
<keyword evidence="5" id="KW-0804">Transcription</keyword>
<dbReference type="SUPFAM" id="SSF46785">
    <property type="entry name" value="Winged helix' DNA-binding domain"/>
    <property type="match status" value="1"/>
</dbReference>
<dbReference type="InterPro" id="IPR036388">
    <property type="entry name" value="WH-like_DNA-bd_sf"/>
</dbReference>
<dbReference type="FunFam" id="1.10.10.10:FF:000041">
    <property type="entry name" value="Interferon regulatory factor 4"/>
    <property type="match status" value="1"/>
</dbReference>
<dbReference type="InterPro" id="IPR019817">
    <property type="entry name" value="Interferon_reg_fac_CS"/>
</dbReference>
<keyword evidence="3" id="KW-0238">DNA-binding</keyword>
<evidence type="ECO:0000256" key="4">
    <source>
        <dbReference type="ARBA" id="ARBA00023159"/>
    </source>
</evidence>
<evidence type="ECO:0000313" key="9">
    <source>
        <dbReference type="WBParaSite" id="TREG1_52470.1"/>
    </source>
</evidence>